<gene>
    <name evidence="1" type="ORF">KPL71_027078</name>
</gene>
<name>A0ACB8I3Y2_CITSI</name>
<keyword evidence="2" id="KW-1185">Reference proteome</keyword>
<accession>A0ACB8I3Y2</accession>
<organism evidence="1 2">
    <name type="scientific">Citrus sinensis</name>
    <name type="common">Sweet orange</name>
    <name type="synonym">Citrus aurantium var. sinensis</name>
    <dbReference type="NCBI Taxonomy" id="2711"/>
    <lineage>
        <taxon>Eukaryota</taxon>
        <taxon>Viridiplantae</taxon>
        <taxon>Streptophyta</taxon>
        <taxon>Embryophyta</taxon>
        <taxon>Tracheophyta</taxon>
        <taxon>Spermatophyta</taxon>
        <taxon>Magnoliopsida</taxon>
        <taxon>eudicotyledons</taxon>
        <taxon>Gunneridae</taxon>
        <taxon>Pentapetalae</taxon>
        <taxon>rosids</taxon>
        <taxon>malvids</taxon>
        <taxon>Sapindales</taxon>
        <taxon>Rutaceae</taxon>
        <taxon>Aurantioideae</taxon>
        <taxon>Citrus</taxon>
    </lineage>
</organism>
<dbReference type="Proteomes" id="UP000829398">
    <property type="component" value="Chromosome 9"/>
</dbReference>
<protein>
    <submittedName>
        <fullName evidence="1">Protein SRG1</fullName>
    </submittedName>
</protein>
<evidence type="ECO:0000313" key="2">
    <source>
        <dbReference type="Proteomes" id="UP000829398"/>
    </source>
</evidence>
<evidence type="ECO:0000313" key="1">
    <source>
        <dbReference type="EMBL" id="KAH9681716.1"/>
    </source>
</evidence>
<dbReference type="EMBL" id="CM039178">
    <property type="protein sequence ID" value="KAH9681716.1"/>
    <property type="molecule type" value="Genomic_DNA"/>
</dbReference>
<sequence>MEPKPTTLGSSLAVPYVQELVKEPLTAIPPRYLRPDQDPPFACNTNLSQQLPIIDMDKLLSDSGDSTHSELENLHMACRDWGFFQLINHGVSSSLIEKLKQEIPEFFKLPMEEKKKYWQQPGDVEGYGQAFVMSEETKLDWSDIDTLEAHSKEMNNLAQKVLNQMAKALRMDPNDMKELFEGGLQSMRMNYCPPCPQPELVIGLNSHSDAAGLSILLQINEVDGLQIKKDGMWVPIKPLPDAFIINIGDVLEIITNGIYRSIEHRGTVNTKKERLSIATFHTPKIEGDLGPAPSLLTPETPALFRRIGVAEYLKGYFGRELRGKSYVDAIRV</sequence>
<reference evidence="2" key="1">
    <citation type="journal article" date="2023" name="Hortic. Res.">
        <title>A chromosome-level phased genome enabling allele-level studies in sweet orange: a case study on citrus Huanglongbing tolerance.</title>
        <authorList>
            <person name="Wu B."/>
            <person name="Yu Q."/>
            <person name="Deng Z."/>
            <person name="Duan Y."/>
            <person name="Luo F."/>
            <person name="Gmitter F. Jr."/>
        </authorList>
    </citation>
    <scope>NUCLEOTIDE SEQUENCE [LARGE SCALE GENOMIC DNA]</scope>
    <source>
        <strain evidence="2">cv. Valencia</strain>
    </source>
</reference>
<proteinExistence type="predicted"/>
<comment type="caution">
    <text evidence="1">The sequence shown here is derived from an EMBL/GenBank/DDBJ whole genome shotgun (WGS) entry which is preliminary data.</text>
</comment>